<dbReference type="Proteomes" id="UP000636709">
    <property type="component" value="Unassembled WGS sequence"/>
</dbReference>
<feature type="region of interest" description="Disordered" evidence="1">
    <location>
        <begin position="1"/>
        <end position="33"/>
    </location>
</feature>
<evidence type="ECO:0000256" key="1">
    <source>
        <dbReference type="SAM" id="MobiDB-lite"/>
    </source>
</evidence>
<dbReference type="EMBL" id="JACEFO010002486">
    <property type="protein sequence ID" value="KAF8657868.1"/>
    <property type="molecule type" value="Genomic_DNA"/>
</dbReference>
<evidence type="ECO:0000313" key="2">
    <source>
        <dbReference type="EMBL" id="KAF8657868.1"/>
    </source>
</evidence>
<gene>
    <name evidence="2" type="ORF">HU200_059678</name>
</gene>
<dbReference type="AlphaFoldDB" id="A0A835DY26"/>
<evidence type="ECO:0000313" key="3">
    <source>
        <dbReference type="Proteomes" id="UP000636709"/>
    </source>
</evidence>
<comment type="caution">
    <text evidence="2">The sequence shown here is derived from an EMBL/GenBank/DDBJ whole genome shotgun (WGS) entry which is preliminary data.</text>
</comment>
<organism evidence="2 3">
    <name type="scientific">Digitaria exilis</name>
    <dbReference type="NCBI Taxonomy" id="1010633"/>
    <lineage>
        <taxon>Eukaryota</taxon>
        <taxon>Viridiplantae</taxon>
        <taxon>Streptophyta</taxon>
        <taxon>Embryophyta</taxon>
        <taxon>Tracheophyta</taxon>
        <taxon>Spermatophyta</taxon>
        <taxon>Magnoliopsida</taxon>
        <taxon>Liliopsida</taxon>
        <taxon>Poales</taxon>
        <taxon>Poaceae</taxon>
        <taxon>PACMAD clade</taxon>
        <taxon>Panicoideae</taxon>
        <taxon>Panicodae</taxon>
        <taxon>Paniceae</taxon>
        <taxon>Anthephorinae</taxon>
        <taxon>Digitaria</taxon>
    </lineage>
</organism>
<name>A0A835DY26_9POAL</name>
<keyword evidence="3" id="KW-1185">Reference proteome</keyword>
<sequence length="52" mass="5201">MAAGVSPTPPPTSTRTTHLCGLGPTAETPGNAVSQYWGPVAAVPGAHHEHGK</sequence>
<reference evidence="2" key="1">
    <citation type="submission" date="2020-07" db="EMBL/GenBank/DDBJ databases">
        <title>Genome sequence and genetic diversity analysis of an under-domesticated orphan crop, white fonio (Digitaria exilis).</title>
        <authorList>
            <person name="Bennetzen J.L."/>
            <person name="Chen S."/>
            <person name="Ma X."/>
            <person name="Wang X."/>
            <person name="Yssel A.E.J."/>
            <person name="Chaluvadi S.R."/>
            <person name="Johnson M."/>
            <person name="Gangashetty P."/>
            <person name="Hamidou F."/>
            <person name="Sanogo M.D."/>
            <person name="Zwaenepoel A."/>
            <person name="Wallace J."/>
            <person name="Van De Peer Y."/>
            <person name="Van Deynze A."/>
        </authorList>
    </citation>
    <scope>NUCLEOTIDE SEQUENCE</scope>
    <source>
        <tissue evidence="2">Leaves</tissue>
    </source>
</reference>
<proteinExistence type="predicted"/>
<accession>A0A835DY26</accession>
<protein>
    <submittedName>
        <fullName evidence="2">Uncharacterized protein</fullName>
    </submittedName>
</protein>